<evidence type="ECO:0000256" key="1">
    <source>
        <dbReference type="ARBA" id="ARBA00004141"/>
    </source>
</evidence>
<evidence type="ECO:0008006" key="8">
    <source>
        <dbReference type="Google" id="ProtNLM"/>
    </source>
</evidence>
<reference evidence="6 7" key="1">
    <citation type="journal article" date="2014" name="Genome Announc.">
        <title>Draft Genome Sequences of Marine Flavobacterium Nonlabens Strains NR17, NR24, NR27, NR32, NR33, and Ara13.</title>
        <authorList>
            <person name="Nakanishi M."/>
            <person name="Meirelles P."/>
            <person name="Suzuki R."/>
            <person name="Takatani N."/>
            <person name="Mino S."/>
            <person name="Suda W."/>
            <person name="Oshima K."/>
            <person name="Hattori M."/>
            <person name="Ohkuma M."/>
            <person name="Hosokawa M."/>
            <person name="Miyashita K."/>
            <person name="Thompson F.L."/>
            <person name="Niwa A."/>
            <person name="Sawabe T."/>
            <person name="Sawabe T."/>
        </authorList>
    </citation>
    <scope>NUCLEOTIDE SEQUENCE [LARGE SCALE GENOMIC DNA]</scope>
    <source>
        <strain evidence="7">JCM19314</strain>
    </source>
</reference>
<feature type="transmembrane region" description="Helical" evidence="5">
    <location>
        <begin position="7"/>
        <end position="25"/>
    </location>
</feature>
<evidence type="ECO:0000256" key="3">
    <source>
        <dbReference type="ARBA" id="ARBA00022989"/>
    </source>
</evidence>
<dbReference type="AlphaFoldDB" id="A0A090QIJ0"/>
<dbReference type="Proteomes" id="UP000029226">
    <property type="component" value="Unassembled WGS sequence"/>
</dbReference>
<evidence type="ECO:0000313" key="6">
    <source>
        <dbReference type="EMBL" id="GAL01609.1"/>
    </source>
</evidence>
<evidence type="ECO:0000256" key="2">
    <source>
        <dbReference type="ARBA" id="ARBA00022692"/>
    </source>
</evidence>
<keyword evidence="4 5" id="KW-0472">Membrane</keyword>
<evidence type="ECO:0000256" key="4">
    <source>
        <dbReference type="ARBA" id="ARBA00023136"/>
    </source>
</evidence>
<dbReference type="GO" id="GO:0016020">
    <property type="term" value="C:membrane"/>
    <property type="evidence" value="ECO:0007669"/>
    <property type="project" value="UniProtKB-SubCell"/>
</dbReference>
<evidence type="ECO:0000313" key="7">
    <source>
        <dbReference type="Proteomes" id="UP000029226"/>
    </source>
</evidence>
<dbReference type="InterPro" id="IPR032808">
    <property type="entry name" value="DoxX"/>
</dbReference>
<comment type="caution">
    <text evidence="6">The sequence shown here is derived from an EMBL/GenBank/DDBJ whole genome shotgun (WGS) entry which is preliminary data.</text>
</comment>
<proteinExistence type="predicted"/>
<gene>
    <name evidence="6" type="ORF">JCM19314_1393</name>
</gene>
<sequence>MKDKNLTYLLMRLIIGISMLGHGLVRLPKIVAFSNGMVAKFSESMIPSFLVEPFGYVLTIAEFLLGVLLVLGLFTRQALTGSIITMMLLVLGSTMVENWSVINSQLIHAAVFAFLLWHINYNNWSLDTIIKNKK</sequence>
<keyword evidence="3 5" id="KW-1133">Transmembrane helix</keyword>
<evidence type="ECO:0000256" key="5">
    <source>
        <dbReference type="SAM" id="Phobius"/>
    </source>
</evidence>
<comment type="subcellular location">
    <subcellularLocation>
        <location evidence="1">Membrane</location>
        <topology evidence="1">Multi-pass membrane protein</topology>
    </subcellularLocation>
</comment>
<protein>
    <recommendedName>
        <fullName evidence="8">DoxX family protein</fullName>
    </recommendedName>
</protein>
<feature type="transmembrane region" description="Helical" evidence="5">
    <location>
        <begin position="78"/>
        <end position="96"/>
    </location>
</feature>
<feature type="transmembrane region" description="Helical" evidence="5">
    <location>
        <begin position="102"/>
        <end position="121"/>
    </location>
</feature>
<name>A0A090QIJ0_NONUL</name>
<accession>A0A090QIJ0</accession>
<dbReference type="Pfam" id="PF07681">
    <property type="entry name" value="DoxX"/>
    <property type="match status" value="1"/>
</dbReference>
<feature type="transmembrane region" description="Helical" evidence="5">
    <location>
        <begin position="45"/>
        <end position="71"/>
    </location>
</feature>
<keyword evidence="2 5" id="KW-0812">Transmembrane</keyword>
<organism evidence="6 7">
    <name type="scientific">Nonlabens ulvanivorans</name>
    <name type="common">Persicivirga ulvanivorans</name>
    <dbReference type="NCBI Taxonomy" id="906888"/>
    <lineage>
        <taxon>Bacteria</taxon>
        <taxon>Pseudomonadati</taxon>
        <taxon>Bacteroidota</taxon>
        <taxon>Flavobacteriia</taxon>
        <taxon>Flavobacteriales</taxon>
        <taxon>Flavobacteriaceae</taxon>
        <taxon>Nonlabens</taxon>
    </lineage>
</organism>
<dbReference type="EMBL" id="BBMM01000012">
    <property type="protein sequence ID" value="GAL01609.1"/>
    <property type="molecule type" value="Genomic_DNA"/>
</dbReference>